<dbReference type="AlphaFoldDB" id="A0A5J4Z5Y6"/>
<dbReference type="InterPro" id="IPR007632">
    <property type="entry name" value="Anoctamin"/>
</dbReference>
<dbReference type="OrthoDB" id="296386at2759"/>
<feature type="region of interest" description="Disordered" evidence="5">
    <location>
        <begin position="40"/>
        <end position="65"/>
    </location>
</feature>
<keyword evidence="4 6" id="KW-0472">Membrane</keyword>
<feature type="transmembrane region" description="Helical" evidence="6">
    <location>
        <begin position="226"/>
        <end position="242"/>
    </location>
</feature>
<evidence type="ECO:0000256" key="6">
    <source>
        <dbReference type="SAM" id="Phobius"/>
    </source>
</evidence>
<dbReference type="PANTHER" id="PTHR12308:SF51">
    <property type="entry name" value="ANOCTAMIN-8"/>
    <property type="match status" value="1"/>
</dbReference>
<protein>
    <submittedName>
        <fullName evidence="8">Anoctamin-10</fullName>
    </submittedName>
</protein>
<name>A0A5J4Z5Y6_PORPP</name>
<feature type="compositionally biased region" description="Basic and acidic residues" evidence="5">
    <location>
        <begin position="40"/>
        <end position="58"/>
    </location>
</feature>
<dbReference type="EMBL" id="VRMN01000001">
    <property type="protein sequence ID" value="KAA8498404.1"/>
    <property type="molecule type" value="Genomic_DNA"/>
</dbReference>
<evidence type="ECO:0000256" key="1">
    <source>
        <dbReference type="ARBA" id="ARBA00004141"/>
    </source>
</evidence>
<feature type="transmembrane region" description="Helical" evidence="6">
    <location>
        <begin position="426"/>
        <end position="447"/>
    </location>
</feature>
<comment type="subcellular location">
    <subcellularLocation>
        <location evidence="1">Membrane</location>
        <topology evidence="1">Multi-pass membrane protein</topology>
    </subcellularLocation>
</comment>
<evidence type="ECO:0000259" key="7">
    <source>
        <dbReference type="Pfam" id="PF04547"/>
    </source>
</evidence>
<evidence type="ECO:0000256" key="3">
    <source>
        <dbReference type="ARBA" id="ARBA00022989"/>
    </source>
</evidence>
<evidence type="ECO:0000256" key="2">
    <source>
        <dbReference type="ARBA" id="ARBA00022692"/>
    </source>
</evidence>
<gene>
    <name evidence="8" type="ORF">FVE85_5989</name>
</gene>
<feature type="transmembrane region" description="Helical" evidence="6">
    <location>
        <begin position="579"/>
        <end position="604"/>
    </location>
</feature>
<accession>A0A5J4Z5Y6</accession>
<feature type="transmembrane region" description="Helical" evidence="6">
    <location>
        <begin position="624"/>
        <end position="641"/>
    </location>
</feature>
<proteinExistence type="predicted"/>
<feature type="domain" description="Anoctamin transmembrane" evidence="7">
    <location>
        <begin position="205"/>
        <end position="659"/>
    </location>
</feature>
<evidence type="ECO:0000256" key="4">
    <source>
        <dbReference type="ARBA" id="ARBA00023136"/>
    </source>
</evidence>
<feature type="transmembrane region" description="Helical" evidence="6">
    <location>
        <begin position="377"/>
        <end position="399"/>
    </location>
</feature>
<evidence type="ECO:0000313" key="9">
    <source>
        <dbReference type="Proteomes" id="UP000324585"/>
    </source>
</evidence>
<dbReference type="Proteomes" id="UP000324585">
    <property type="component" value="Unassembled WGS sequence"/>
</dbReference>
<dbReference type="InterPro" id="IPR049452">
    <property type="entry name" value="Anoctamin_TM"/>
</dbReference>
<dbReference type="OMA" id="YNGPLKT"/>
<dbReference type="PANTHER" id="PTHR12308">
    <property type="entry name" value="ANOCTAMIN"/>
    <property type="match status" value="1"/>
</dbReference>
<feature type="transmembrane region" description="Helical" evidence="6">
    <location>
        <begin position="459"/>
        <end position="481"/>
    </location>
</feature>
<keyword evidence="2 6" id="KW-0812">Transmembrane</keyword>
<feature type="transmembrane region" description="Helical" evidence="6">
    <location>
        <begin position="334"/>
        <end position="357"/>
    </location>
</feature>
<evidence type="ECO:0000313" key="8">
    <source>
        <dbReference type="EMBL" id="KAA8498404.1"/>
    </source>
</evidence>
<dbReference type="GO" id="GO:0005254">
    <property type="term" value="F:chloride channel activity"/>
    <property type="evidence" value="ECO:0007669"/>
    <property type="project" value="TreeGrafter"/>
</dbReference>
<evidence type="ECO:0000256" key="5">
    <source>
        <dbReference type="SAM" id="MobiDB-lite"/>
    </source>
</evidence>
<reference evidence="9" key="1">
    <citation type="journal article" date="2019" name="Nat. Commun.">
        <title>Expansion of phycobilisome linker gene families in mesophilic red algae.</title>
        <authorList>
            <person name="Lee J."/>
            <person name="Kim D."/>
            <person name="Bhattacharya D."/>
            <person name="Yoon H.S."/>
        </authorList>
    </citation>
    <scope>NUCLEOTIDE SEQUENCE [LARGE SCALE GENOMIC DNA]</scope>
    <source>
        <strain evidence="9">CCMP 1328</strain>
    </source>
</reference>
<dbReference type="Pfam" id="PF04547">
    <property type="entry name" value="Anoctamin"/>
    <property type="match status" value="1"/>
</dbReference>
<keyword evidence="3 6" id="KW-1133">Transmembrane helix</keyword>
<dbReference type="GO" id="GO:0005886">
    <property type="term" value="C:plasma membrane"/>
    <property type="evidence" value="ECO:0007669"/>
    <property type="project" value="TreeGrafter"/>
</dbReference>
<feature type="transmembrane region" description="Helical" evidence="6">
    <location>
        <begin position="248"/>
        <end position="269"/>
    </location>
</feature>
<organism evidence="8 9">
    <name type="scientific">Porphyridium purpureum</name>
    <name type="common">Red alga</name>
    <name type="synonym">Porphyridium cruentum</name>
    <dbReference type="NCBI Taxonomy" id="35688"/>
    <lineage>
        <taxon>Eukaryota</taxon>
        <taxon>Rhodophyta</taxon>
        <taxon>Bangiophyceae</taxon>
        <taxon>Porphyridiales</taxon>
        <taxon>Porphyridiaceae</taxon>
        <taxon>Porphyridium</taxon>
    </lineage>
</organism>
<comment type="caution">
    <text evidence="8">The sequence shown here is derived from an EMBL/GenBank/DDBJ whole genome shotgun (WGS) entry which is preliminary data.</text>
</comment>
<sequence>MAARVAPIIAIFDGDTPDELIAHFCTAMREQGGLEVEVEKQVRHAEPADSKKKGKDAEAASVSGEDIQQDGEPVFVCKVSATWQRLMDLAADLRLMKRVKKGHGKGMQPFTLSEVDKFVNADSPNVFLTQADQLLLLHYATDHVLPDPELFEGVQGRETLLMWCERNEYVTDLFALHEESRVNELMACFSKKKHMLNDEDLVKFREYFGDRVALYFAFLSYYTHRLHLFAFLGVLAFVLSVLMPRERAYIMCAFALFASVWNVLFIAGWKRRNTSLTYKWRGLILGDSADEDLMSRALKEELRPQFVGEPAKDPITNEDIFVYPSKYKAFKYTVSCLITLMCLYIASRVMIMALDFTDINNFWIAENALLNWWSKPFIVHGVLLANVPLVLYLVALNIFDMAYKYIAHFLNDWENHKYEFEYDNALVLKLVLFQFIAMNMSYLYMAFVMCSIDRLFAGLRNVLMIELITGNVKEALIPYVMQQRKAKAKAKEIAEQKKDETRTKDLPGLSIELEQAALGDAENVFDDYFELTRQFAQINIFATAFPLGSALACANNHIEIFSDAFKRCRLLKRALPHRAVTIGSWVHAFDLLSMLSVITNILIISMTAGYFREILGEKDSALEFFLMVGLEHLIFIARVFVRKFVDPVAGWIATERAQELYSTSKSLSQ</sequence>
<keyword evidence="9" id="KW-1185">Reference proteome</keyword>